<protein>
    <recommendedName>
        <fullName evidence="4">J domain-containing protein</fullName>
    </recommendedName>
</protein>
<dbReference type="Gene3D" id="1.10.287.110">
    <property type="entry name" value="DnaJ domain"/>
    <property type="match status" value="1"/>
</dbReference>
<evidence type="ECO:0000256" key="1">
    <source>
        <dbReference type="ARBA" id="ARBA00023186"/>
    </source>
</evidence>
<evidence type="ECO:0000313" key="5">
    <source>
        <dbReference type="EMBL" id="PAV20427.1"/>
    </source>
</evidence>
<feature type="compositionally biased region" description="Basic and acidic residues" evidence="2">
    <location>
        <begin position="218"/>
        <end position="230"/>
    </location>
</feature>
<feature type="domain" description="J" evidence="4">
    <location>
        <begin position="63"/>
        <end position="137"/>
    </location>
</feature>
<dbReference type="PROSITE" id="PS50076">
    <property type="entry name" value="DNAJ_2"/>
    <property type="match status" value="1"/>
</dbReference>
<dbReference type="PANTHER" id="PTHR44145:SF3">
    <property type="entry name" value="DNAJ HOMOLOG SUBFAMILY A MEMBER 3, MITOCHONDRIAL"/>
    <property type="match status" value="1"/>
</dbReference>
<sequence>MHWHGNVNHHVVKHTHSVFLSYNLNCLNSIRCASTSAETFNSLSASSSSSTVQFPFPEHLRPTPYEIFHLRPGASPNAIKSRYYQLVRIHHPDAPYARTLPTDISHARFQAIQAAYDVLTGKMRRRDFPSPMYDASPMVHKTNSFESGAASKEDDNGRVFALIMTGVVGLLGLPFLTTSVMSEKRHKTAAQNLSQARREAREVGQARRAEIRRRVRENELDQEYSERVARESFSNTIPR</sequence>
<keyword evidence="6" id="KW-1185">Reference proteome</keyword>
<evidence type="ECO:0000256" key="3">
    <source>
        <dbReference type="SAM" id="Phobius"/>
    </source>
</evidence>
<keyword evidence="3" id="KW-1133">Transmembrane helix</keyword>
<dbReference type="InterPro" id="IPR001623">
    <property type="entry name" value="DnaJ_domain"/>
</dbReference>
<dbReference type="SMART" id="SM00271">
    <property type="entry name" value="DnaJ"/>
    <property type="match status" value="1"/>
</dbReference>
<evidence type="ECO:0000259" key="4">
    <source>
        <dbReference type="PROSITE" id="PS50076"/>
    </source>
</evidence>
<dbReference type="InterPro" id="IPR051938">
    <property type="entry name" value="Apopto_cytoskel_mod"/>
</dbReference>
<feature type="region of interest" description="Disordered" evidence="2">
    <location>
        <begin position="218"/>
        <end position="239"/>
    </location>
</feature>
<feature type="transmembrane region" description="Helical" evidence="3">
    <location>
        <begin position="159"/>
        <end position="177"/>
    </location>
</feature>
<dbReference type="OrthoDB" id="445556at2759"/>
<dbReference type="Pfam" id="PF00226">
    <property type="entry name" value="DnaJ"/>
    <property type="match status" value="1"/>
</dbReference>
<reference evidence="5 6" key="1">
    <citation type="journal article" date="2017" name="Mol. Ecol.">
        <title>Comparative and population genomic landscape of Phellinus noxius: A hypervariable fungus causing root rot in trees.</title>
        <authorList>
            <person name="Chung C.L."/>
            <person name="Lee T.J."/>
            <person name="Akiba M."/>
            <person name="Lee H.H."/>
            <person name="Kuo T.H."/>
            <person name="Liu D."/>
            <person name="Ke H.M."/>
            <person name="Yokoi T."/>
            <person name="Roa M.B."/>
            <person name="Lu M.J."/>
            <person name="Chang Y.Y."/>
            <person name="Ann P.J."/>
            <person name="Tsai J.N."/>
            <person name="Chen C.Y."/>
            <person name="Tzean S.S."/>
            <person name="Ota Y."/>
            <person name="Hattori T."/>
            <person name="Sahashi N."/>
            <person name="Liou R.F."/>
            <person name="Kikuchi T."/>
            <person name="Tsai I.J."/>
        </authorList>
    </citation>
    <scope>NUCLEOTIDE SEQUENCE [LARGE SCALE GENOMIC DNA]</scope>
    <source>
        <strain evidence="5 6">FFPRI411160</strain>
    </source>
</reference>
<dbReference type="PANTHER" id="PTHR44145">
    <property type="entry name" value="DNAJ HOMOLOG SUBFAMILY A MEMBER 3, MITOCHONDRIAL"/>
    <property type="match status" value="1"/>
</dbReference>
<keyword evidence="1" id="KW-0143">Chaperone</keyword>
<dbReference type="STRING" id="2282107.A0A286ULD3"/>
<proteinExistence type="predicted"/>
<keyword evidence="3" id="KW-0812">Transmembrane</keyword>
<evidence type="ECO:0000256" key="2">
    <source>
        <dbReference type="SAM" id="MobiDB-lite"/>
    </source>
</evidence>
<dbReference type="Proteomes" id="UP000217199">
    <property type="component" value="Unassembled WGS sequence"/>
</dbReference>
<name>A0A286ULD3_9AGAM</name>
<gene>
    <name evidence="5" type="ORF">PNOK_0305400</name>
</gene>
<dbReference type="InParanoid" id="A0A286ULD3"/>
<dbReference type="CDD" id="cd06257">
    <property type="entry name" value="DnaJ"/>
    <property type="match status" value="1"/>
</dbReference>
<comment type="caution">
    <text evidence="5">The sequence shown here is derived from an EMBL/GenBank/DDBJ whole genome shotgun (WGS) entry which is preliminary data.</text>
</comment>
<evidence type="ECO:0000313" key="6">
    <source>
        <dbReference type="Proteomes" id="UP000217199"/>
    </source>
</evidence>
<accession>A0A286ULD3</accession>
<dbReference type="EMBL" id="NBII01000003">
    <property type="protein sequence ID" value="PAV20427.1"/>
    <property type="molecule type" value="Genomic_DNA"/>
</dbReference>
<organism evidence="5 6">
    <name type="scientific">Pyrrhoderma noxium</name>
    <dbReference type="NCBI Taxonomy" id="2282107"/>
    <lineage>
        <taxon>Eukaryota</taxon>
        <taxon>Fungi</taxon>
        <taxon>Dikarya</taxon>
        <taxon>Basidiomycota</taxon>
        <taxon>Agaricomycotina</taxon>
        <taxon>Agaricomycetes</taxon>
        <taxon>Hymenochaetales</taxon>
        <taxon>Hymenochaetaceae</taxon>
        <taxon>Pyrrhoderma</taxon>
    </lineage>
</organism>
<dbReference type="SUPFAM" id="SSF46565">
    <property type="entry name" value="Chaperone J-domain"/>
    <property type="match status" value="1"/>
</dbReference>
<dbReference type="AlphaFoldDB" id="A0A286ULD3"/>
<keyword evidence="3" id="KW-0472">Membrane</keyword>
<dbReference type="PRINTS" id="PR00625">
    <property type="entry name" value="JDOMAIN"/>
</dbReference>
<dbReference type="InterPro" id="IPR036869">
    <property type="entry name" value="J_dom_sf"/>
</dbReference>